<comment type="caution">
    <text evidence="3">The sequence shown here is derived from an EMBL/GenBank/DDBJ whole genome shotgun (WGS) entry which is preliminary data.</text>
</comment>
<dbReference type="Proteomes" id="UP000176300">
    <property type="component" value="Unassembled WGS sequence"/>
</dbReference>
<dbReference type="AlphaFoldDB" id="A0A1F6NFR9"/>
<name>A0A1F6NFR9_9BACT</name>
<evidence type="ECO:0008006" key="5">
    <source>
        <dbReference type="Google" id="ProtNLM"/>
    </source>
</evidence>
<reference evidence="3 4" key="1">
    <citation type="journal article" date="2016" name="Nat. Commun.">
        <title>Thousands of microbial genomes shed light on interconnected biogeochemical processes in an aquifer system.</title>
        <authorList>
            <person name="Anantharaman K."/>
            <person name="Brown C.T."/>
            <person name="Hug L.A."/>
            <person name="Sharon I."/>
            <person name="Castelle C.J."/>
            <person name="Probst A.J."/>
            <person name="Thomas B.C."/>
            <person name="Singh A."/>
            <person name="Wilkins M.J."/>
            <person name="Karaoz U."/>
            <person name="Brodie E.L."/>
            <person name="Williams K.H."/>
            <person name="Hubbard S.S."/>
            <person name="Banfield J.F."/>
        </authorList>
    </citation>
    <scope>NUCLEOTIDE SEQUENCE [LARGE SCALE GENOMIC DNA]</scope>
</reference>
<evidence type="ECO:0000313" key="3">
    <source>
        <dbReference type="EMBL" id="OGH82628.1"/>
    </source>
</evidence>
<sequence>MKNKEKKILRRFLKYARIDSRSDVKLGEKLGKGQGPSTPGQTEIIKAILSEISPYVVQGRLFISLLGDGSLLLYFPGRRLGYTVCLASHVDTYYGFEGGAKPILNFYGGGDIKLPKNSKVIPAEDLAGKEGKIIITADGSTTLGADDKAGVAVLVQIALDILWGEITDYGPLYLWFCTDEEIGKLDTEVVPPEIVKSWDILITVDGGNPKDIVTECFSMTDINVEFFGRDAHAGDNGNKIRPANYAICQLVTDIMYKHKTPWGSKDREGFIYASQFGVMTPEYAEVYFCPRSFDLVELNAFYDSIVKTIKKVVAYYGVTYKISENKLTCVNTKNAIDKKMNLLEPIIKALAKAGCDDPRFCAGRYGTDGAMVNLNIPDLPAPDIGTGGYNVHGPLEYLVVEEMYTMYKAIRALLPLYAYSSYYGVK</sequence>
<dbReference type="Gene3D" id="3.40.630.10">
    <property type="entry name" value="Zn peptidases"/>
    <property type="match status" value="1"/>
</dbReference>
<dbReference type="SUPFAM" id="SSF55031">
    <property type="entry name" value="Bacterial exopeptidase dimerisation domain"/>
    <property type="match status" value="1"/>
</dbReference>
<protein>
    <recommendedName>
        <fullName evidence="5">Peptidase M20 dimerisation domain-containing protein</fullName>
    </recommendedName>
</protein>
<dbReference type="SUPFAM" id="SSF53187">
    <property type="entry name" value="Zn-dependent exopeptidases"/>
    <property type="match status" value="1"/>
</dbReference>
<accession>A0A1F6NFR9</accession>
<organism evidence="3 4">
    <name type="scientific">Candidatus Magasanikbacteria bacterium RIFOXYB1_FULL_40_15</name>
    <dbReference type="NCBI Taxonomy" id="1798697"/>
    <lineage>
        <taxon>Bacteria</taxon>
        <taxon>Candidatus Magasanikiibacteriota</taxon>
    </lineage>
</organism>
<dbReference type="EMBL" id="MFQS01000036">
    <property type="protein sequence ID" value="OGH82628.1"/>
    <property type="molecule type" value="Genomic_DNA"/>
</dbReference>
<dbReference type="STRING" id="1798697.A2373_02170"/>
<keyword evidence="2" id="KW-0862">Zinc</keyword>
<evidence type="ECO:0000256" key="2">
    <source>
        <dbReference type="ARBA" id="ARBA00022833"/>
    </source>
</evidence>
<gene>
    <name evidence="3" type="ORF">A2373_02170</name>
</gene>
<dbReference type="PANTHER" id="PTHR42994:SF1">
    <property type="entry name" value="PEPTIDASE T"/>
    <property type="match status" value="1"/>
</dbReference>
<dbReference type="InterPro" id="IPR036264">
    <property type="entry name" value="Bact_exopeptidase_dim_dom"/>
</dbReference>
<dbReference type="PANTHER" id="PTHR42994">
    <property type="entry name" value="PEPTIDASE T"/>
    <property type="match status" value="1"/>
</dbReference>
<dbReference type="Gene3D" id="3.30.70.360">
    <property type="match status" value="1"/>
</dbReference>
<comment type="cofactor">
    <cofactor evidence="1">
        <name>Zn(2+)</name>
        <dbReference type="ChEBI" id="CHEBI:29105"/>
    </cofactor>
</comment>
<evidence type="ECO:0000313" key="4">
    <source>
        <dbReference type="Proteomes" id="UP000176300"/>
    </source>
</evidence>
<proteinExistence type="predicted"/>
<evidence type="ECO:0000256" key="1">
    <source>
        <dbReference type="ARBA" id="ARBA00001947"/>
    </source>
</evidence>